<dbReference type="AlphaFoldDB" id="A0A2P2QEF0"/>
<dbReference type="EMBL" id="GGEC01084926">
    <property type="protein sequence ID" value="MBX65410.1"/>
    <property type="molecule type" value="Transcribed_RNA"/>
</dbReference>
<reference evidence="1" key="1">
    <citation type="submission" date="2018-02" db="EMBL/GenBank/DDBJ databases">
        <title>Rhizophora mucronata_Transcriptome.</title>
        <authorList>
            <person name="Meera S.P."/>
            <person name="Sreeshan A."/>
            <person name="Augustine A."/>
        </authorList>
    </citation>
    <scope>NUCLEOTIDE SEQUENCE</scope>
    <source>
        <tissue evidence="1">Leaf</tissue>
    </source>
</reference>
<organism evidence="1">
    <name type="scientific">Rhizophora mucronata</name>
    <name type="common">Asiatic mangrove</name>
    <dbReference type="NCBI Taxonomy" id="61149"/>
    <lineage>
        <taxon>Eukaryota</taxon>
        <taxon>Viridiplantae</taxon>
        <taxon>Streptophyta</taxon>
        <taxon>Embryophyta</taxon>
        <taxon>Tracheophyta</taxon>
        <taxon>Spermatophyta</taxon>
        <taxon>Magnoliopsida</taxon>
        <taxon>eudicotyledons</taxon>
        <taxon>Gunneridae</taxon>
        <taxon>Pentapetalae</taxon>
        <taxon>rosids</taxon>
        <taxon>fabids</taxon>
        <taxon>Malpighiales</taxon>
        <taxon>Rhizophoraceae</taxon>
        <taxon>Rhizophora</taxon>
    </lineage>
</organism>
<sequence>MSFLMPDVSFLNLIIGSCNYYNTVDFLASSLNYPILLQCKGSVS</sequence>
<protein>
    <submittedName>
        <fullName evidence="1">Uncharacterized protein</fullName>
    </submittedName>
</protein>
<accession>A0A2P2QEF0</accession>
<name>A0A2P2QEF0_RHIMU</name>
<evidence type="ECO:0000313" key="1">
    <source>
        <dbReference type="EMBL" id="MBX65410.1"/>
    </source>
</evidence>
<proteinExistence type="predicted"/>